<dbReference type="Pfam" id="PF00702">
    <property type="entry name" value="Hydrolase"/>
    <property type="match status" value="1"/>
</dbReference>
<gene>
    <name evidence="4" type="ORF">FHU37_002794</name>
</gene>
<dbReference type="PANTHER" id="PTHR46470">
    <property type="entry name" value="N-ACYLNEURAMINATE-9-PHOSPHATASE"/>
    <property type="match status" value="1"/>
</dbReference>
<evidence type="ECO:0000256" key="1">
    <source>
        <dbReference type="ARBA" id="ARBA00001946"/>
    </source>
</evidence>
<dbReference type="Gene3D" id="1.20.120.1600">
    <property type="match status" value="1"/>
</dbReference>
<keyword evidence="5" id="KW-1185">Reference proteome</keyword>
<dbReference type="InterPro" id="IPR036412">
    <property type="entry name" value="HAD-like_sf"/>
</dbReference>
<dbReference type="AlphaFoldDB" id="A0A853A577"/>
<dbReference type="SFLD" id="SFLDG01129">
    <property type="entry name" value="C1.5:_HAD__Beta-PGM__Phosphata"/>
    <property type="match status" value="1"/>
</dbReference>
<reference evidence="4 5" key="1">
    <citation type="submission" date="2020-07" db="EMBL/GenBank/DDBJ databases">
        <title>Sequencing the genomes of 1000 actinobacteria strains.</title>
        <authorList>
            <person name="Klenk H.-P."/>
        </authorList>
    </citation>
    <scope>NUCLEOTIDE SEQUENCE [LARGE SCALE GENOMIC DNA]</scope>
    <source>
        <strain evidence="4 5">DSM 42178</strain>
    </source>
</reference>
<dbReference type="NCBIfam" id="TIGR01549">
    <property type="entry name" value="HAD-SF-IA-v1"/>
    <property type="match status" value="1"/>
</dbReference>
<evidence type="ECO:0000256" key="3">
    <source>
        <dbReference type="ARBA" id="ARBA00022842"/>
    </source>
</evidence>
<evidence type="ECO:0000313" key="4">
    <source>
        <dbReference type="EMBL" id="NYI05851.1"/>
    </source>
</evidence>
<keyword evidence="2 4" id="KW-0378">Hydrolase</keyword>
<proteinExistence type="predicted"/>
<evidence type="ECO:0000313" key="5">
    <source>
        <dbReference type="Proteomes" id="UP000567795"/>
    </source>
</evidence>
<comment type="cofactor">
    <cofactor evidence="1">
        <name>Mg(2+)</name>
        <dbReference type="ChEBI" id="CHEBI:18420"/>
    </cofactor>
</comment>
<organism evidence="4 5">
    <name type="scientific">Allostreptomyces psammosilenae</name>
    <dbReference type="NCBI Taxonomy" id="1892865"/>
    <lineage>
        <taxon>Bacteria</taxon>
        <taxon>Bacillati</taxon>
        <taxon>Actinomycetota</taxon>
        <taxon>Actinomycetes</taxon>
        <taxon>Kitasatosporales</taxon>
        <taxon>Streptomycetaceae</taxon>
        <taxon>Allostreptomyces</taxon>
    </lineage>
</organism>
<dbReference type="GO" id="GO:0016787">
    <property type="term" value="F:hydrolase activity"/>
    <property type="evidence" value="ECO:0007669"/>
    <property type="project" value="UniProtKB-KW"/>
</dbReference>
<protein>
    <submittedName>
        <fullName evidence="4">Putative hydrolase of the HAD superfamily</fullName>
    </submittedName>
</protein>
<dbReference type="InterPro" id="IPR006439">
    <property type="entry name" value="HAD-SF_hydro_IA"/>
</dbReference>
<dbReference type="Gene3D" id="3.40.50.1000">
    <property type="entry name" value="HAD superfamily/HAD-like"/>
    <property type="match status" value="1"/>
</dbReference>
<comment type="caution">
    <text evidence="4">The sequence shown here is derived from an EMBL/GenBank/DDBJ whole genome shotgun (WGS) entry which is preliminary data.</text>
</comment>
<dbReference type="EMBL" id="JACBZD010000001">
    <property type="protein sequence ID" value="NYI05851.1"/>
    <property type="molecule type" value="Genomic_DNA"/>
</dbReference>
<dbReference type="PRINTS" id="PR00413">
    <property type="entry name" value="HADHALOGNASE"/>
</dbReference>
<dbReference type="InterPro" id="IPR023214">
    <property type="entry name" value="HAD_sf"/>
</dbReference>
<dbReference type="NCBIfam" id="TIGR01509">
    <property type="entry name" value="HAD-SF-IA-v3"/>
    <property type="match status" value="1"/>
</dbReference>
<dbReference type="SFLD" id="SFLDS00003">
    <property type="entry name" value="Haloacid_Dehalogenase"/>
    <property type="match status" value="1"/>
</dbReference>
<evidence type="ECO:0000256" key="2">
    <source>
        <dbReference type="ARBA" id="ARBA00022801"/>
    </source>
</evidence>
<dbReference type="Proteomes" id="UP000567795">
    <property type="component" value="Unassembled WGS sequence"/>
</dbReference>
<dbReference type="GO" id="GO:0044281">
    <property type="term" value="P:small molecule metabolic process"/>
    <property type="evidence" value="ECO:0007669"/>
    <property type="project" value="UniProtKB-ARBA"/>
</dbReference>
<dbReference type="PANTHER" id="PTHR46470:SF4">
    <property type="entry name" value="5-AMINO-6-(5-PHOSPHO-D-RIBITYLAMINO)URACIL PHOSPHATASE YIGB"/>
    <property type="match status" value="1"/>
</dbReference>
<name>A0A853A577_9ACTN</name>
<dbReference type="RefSeq" id="WP_179814511.1">
    <property type="nucleotide sequence ID" value="NZ_JACBZD010000001.1"/>
</dbReference>
<accession>A0A853A577</accession>
<sequence>MLERVFFDLDDTVMDHATAGRLAGRQFAAKLGHTDLDAAERLWVEVERRQFERFDSGEISHQEQRRERIREMAAAAGFPVPGEGLPLAEAEAVLDAFFEEHYLRPYSALWRPFPDTLDCVRALGELGLRIGVITNGHPVQQRAKLAAIGLAELVDPLVCSVEVGVGKPDPRIFQEACRRAGTVPERCLHVGDLWAKDVVGALAAGMTAVWLNRSGAPRPVAEPVVVEPGRGGPSPVVHEVAGLAGLVELVRDRSA</sequence>
<dbReference type="InterPro" id="IPR051400">
    <property type="entry name" value="HAD-like_hydrolase"/>
</dbReference>
<dbReference type="SUPFAM" id="SSF56784">
    <property type="entry name" value="HAD-like"/>
    <property type="match status" value="1"/>
</dbReference>
<keyword evidence="3" id="KW-0460">Magnesium</keyword>